<accession>X1V9A4</accession>
<dbReference type="AlphaFoldDB" id="X1V9A4"/>
<sequence length="59" mass="6847">MLIVGEFDLLVEIIDDANVNNYFYLKLREDDGLWSDDDIIPTSSSCETIYLEVLFTKKL</sequence>
<proteinExistence type="predicted"/>
<gene>
    <name evidence="1" type="ORF">S12H4_32084</name>
</gene>
<organism evidence="1">
    <name type="scientific">marine sediment metagenome</name>
    <dbReference type="NCBI Taxonomy" id="412755"/>
    <lineage>
        <taxon>unclassified sequences</taxon>
        <taxon>metagenomes</taxon>
        <taxon>ecological metagenomes</taxon>
    </lineage>
</organism>
<name>X1V9A4_9ZZZZ</name>
<protein>
    <submittedName>
        <fullName evidence="1">Uncharacterized protein</fullName>
    </submittedName>
</protein>
<dbReference type="EMBL" id="BARW01018783">
    <property type="protein sequence ID" value="GAJ02000.1"/>
    <property type="molecule type" value="Genomic_DNA"/>
</dbReference>
<evidence type="ECO:0000313" key="1">
    <source>
        <dbReference type="EMBL" id="GAJ02000.1"/>
    </source>
</evidence>
<comment type="caution">
    <text evidence="1">The sequence shown here is derived from an EMBL/GenBank/DDBJ whole genome shotgun (WGS) entry which is preliminary data.</text>
</comment>
<reference evidence="1" key="1">
    <citation type="journal article" date="2014" name="Front. Microbiol.">
        <title>High frequency of phylogenetically diverse reductive dehalogenase-homologous genes in deep subseafloor sedimentary metagenomes.</title>
        <authorList>
            <person name="Kawai M."/>
            <person name="Futagami T."/>
            <person name="Toyoda A."/>
            <person name="Takaki Y."/>
            <person name="Nishi S."/>
            <person name="Hori S."/>
            <person name="Arai W."/>
            <person name="Tsubouchi T."/>
            <person name="Morono Y."/>
            <person name="Uchiyama I."/>
            <person name="Ito T."/>
            <person name="Fujiyama A."/>
            <person name="Inagaki F."/>
            <person name="Takami H."/>
        </authorList>
    </citation>
    <scope>NUCLEOTIDE SEQUENCE</scope>
    <source>
        <strain evidence="1">Expedition CK06-06</strain>
    </source>
</reference>